<protein>
    <submittedName>
        <fullName evidence="1">DUF192 domain-containing protein</fullName>
    </submittedName>
</protein>
<dbReference type="KEGG" id="chyd:H4K34_13435"/>
<dbReference type="PANTHER" id="PTHR37953:SF1">
    <property type="entry name" value="UPF0127 PROTEIN MJ1496"/>
    <property type="match status" value="1"/>
</dbReference>
<dbReference type="Gene3D" id="2.60.120.1140">
    <property type="entry name" value="Protein of unknown function DUF192"/>
    <property type="match status" value="1"/>
</dbReference>
<dbReference type="EMBL" id="CP060139">
    <property type="protein sequence ID" value="QNR23374.1"/>
    <property type="molecule type" value="Genomic_DNA"/>
</dbReference>
<keyword evidence="2" id="KW-1185">Reference proteome</keyword>
<dbReference type="PANTHER" id="PTHR37953">
    <property type="entry name" value="UPF0127 PROTEIN MJ1496"/>
    <property type="match status" value="1"/>
</dbReference>
<gene>
    <name evidence="1" type="ORF">H4K34_13435</name>
</gene>
<evidence type="ECO:0000313" key="2">
    <source>
        <dbReference type="Proteomes" id="UP000516305"/>
    </source>
</evidence>
<dbReference type="AlphaFoldDB" id="A0A7H0VCC6"/>
<name>A0A7H0VCC6_9FLAO</name>
<reference evidence="1 2" key="1">
    <citation type="submission" date="2020-08" db="EMBL/GenBank/DDBJ databases">
        <title>Croceimicrobium hydrocarbonivorans gen. nov., sp. nov., a novel marine bacterium isolated from a bacterial consortium that degrades polyethylene terephthalate.</title>
        <authorList>
            <person name="Liu R."/>
        </authorList>
    </citation>
    <scope>NUCLEOTIDE SEQUENCE [LARGE SCALE GENOMIC DNA]</scope>
    <source>
        <strain evidence="1 2">A20-9</strain>
    </source>
</reference>
<accession>A0A7H0VCC6</accession>
<evidence type="ECO:0000313" key="1">
    <source>
        <dbReference type="EMBL" id="QNR23374.1"/>
    </source>
</evidence>
<sequence length="176" mass="19568">MKKNKQRIIAIVLLIALGLWIVISVIPKGTSGRSSDRQVAPSKAEPPFTKEAELAILDTSGTDVLMNLDIELAESVAEIQYGMMYRKSMDRNMGMLFIMGSEAPRSFYMKNTYVPLDIIFINDDMEIVSIQKNAKPLDETSLPSEGPASLVLEVKGGLSDELALVKGQKIRWNRLH</sequence>
<dbReference type="Proteomes" id="UP000516305">
    <property type="component" value="Chromosome"/>
</dbReference>
<organism evidence="1 2">
    <name type="scientific">Croceimicrobium hydrocarbonivorans</name>
    <dbReference type="NCBI Taxonomy" id="2761580"/>
    <lineage>
        <taxon>Bacteria</taxon>
        <taxon>Pseudomonadati</taxon>
        <taxon>Bacteroidota</taxon>
        <taxon>Flavobacteriia</taxon>
        <taxon>Flavobacteriales</taxon>
        <taxon>Owenweeksiaceae</taxon>
        <taxon>Croceimicrobium</taxon>
    </lineage>
</organism>
<dbReference type="Pfam" id="PF02643">
    <property type="entry name" value="DUF192"/>
    <property type="match status" value="1"/>
</dbReference>
<dbReference type="InterPro" id="IPR003795">
    <property type="entry name" value="DUF192"/>
</dbReference>
<proteinExistence type="predicted"/>
<dbReference type="RefSeq" id="WP_210757904.1">
    <property type="nucleotide sequence ID" value="NZ_CP060139.1"/>
</dbReference>
<dbReference type="InterPro" id="IPR038695">
    <property type="entry name" value="Saro_0823-like_sf"/>
</dbReference>